<dbReference type="EMBL" id="BMAW01024624">
    <property type="protein sequence ID" value="GFT88632.1"/>
    <property type="molecule type" value="Genomic_DNA"/>
</dbReference>
<proteinExistence type="predicted"/>
<organism evidence="1 2">
    <name type="scientific">Nephila pilipes</name>
    <name type="common">Giant wood spider</name>
    <name type="synonym">Nephila maculata</name>
    <dbReference type="NCBI Taxonomy" id="299642"/>
    <lineage>
        <taxon>Eukaryota</taxon>
        <taxon>Metazoa</taxon>
        <taxon>Ecdysozoa</taxon>
        <taxon>Arthropoda</taxon>
        <taxon>Chelicerata</taxon>
        <taxon>Arachnida</taxon>
        <taxon>Araneae</taxon>
        <taxon>Araneomorphae</taxon>
        <taxon>Entelegynae</taxon>
        <taxon>Araneoidea</taxon>
        <taxon>Nephilidae</taxon>
        <taxon>Nephila</taxon>
    </lineage>
</organism>
<reference evidence="1" key="1">
    <citation type="submission" date="2020-08" db="EMBL/GenBank/DDBJ databases">
        <title>Multicomponent nature underlies the extraordinary mechanical properties of spider dragline silk.</title>
        <authorList>
            <person name="Kono N."/>
            <person name="Nakamura H."/>
            <person name="Mori M."/>
            <person name="Yoshida Y."/>
            <person name="Ohtoshi R."/>
            <person name="Malay A.D."/>
            <person name="Moran D.A.P."/>
            <person name="Tomita M."/>
            <person name="Numata K."/>
            <person name="Arakawa K."/>
        </authorList>
    </citation>
    <scope>NUCLEOTIDE SEQUENCE</scope>
</reference>
<evidence type="ECO:0000313" key="2">
    <source>
        <dbReference type="Proteomes" id="UP000887013"/>
    </source>
</evidence>
<dbReference type="Proteomes" id="UP000887013">
    <property type="component" value="Unassembled WGS sequence"/>
</dbReference>
<gene>
    <name evidence="1" type="ORF">NPIL_603001</name>
</gene>
<evidence type="ECO:0000313" key="1">
    <source>
        <dbReference type="EMBL" id="GFT88632.1"/>
    </source>
</evidence>
<name>A0A8X6PX25_NEPPI</name>
<comment type="caution">
    <text evidence="1">The sequence shown here is derived from an EMBL/GenBank/DDBJ whole genome shotgun (WGS) entry which is preliminary data.</text>
</comment>
<accession>A0A8X6PX25</accession>
<sequence>KLRVFKQDLILQ</sequence>
<feature type="non-terminal residue" evidence="1">
    <location>
        <position position="1"/>
    </location>
</feature>
<keyword evidence="2" id="KW-1185">Reference proteome</keyword>
<protein>
    <submittedName>
        <fullName evidence="1">Uncharacterized protein</fullName>
    </submittedName>
</protein>